<organism evidence="9 10">
    <name type="scientific">Crateriforma conspicua</name>
    <dbReference type="NCBI Taxonomy" id="2527996"/>
    <lineage>
        <taxon>Bacteria</taxon>
        <taxon>Pseudomonadati</taxon>
        <taxon>Planctomycetota</taxon>
        <taxon>Planctomycetia</taxon>
        <taxon>Planctomycetales</taxon>
        <taxon>Planctomycetaceae</taxon>
        <taxon>Crateriforma</taxon>
    </lineage>
</organism>
<evidence type="ECO:0000256" key="1">
    <source>
        <dbReference type="ARBA" id="ARBA00000832"/>
    </source>
</evidence>
<dbReference type="GO" id="GO:0005975">
    <property type="term" value="P:carbohydrate metabolic process"/>
    <property type="evidence" value="ECO:0007669"/>
    <property type="project" value="UniProtKB-UniRule"/>
</dbReference>
<protein>
    <recommendedName>
        <fullName evidence="6 7">6-phosphogluconolactonase</fullName>
        <shortName evidence="7">6PGL</shortName>
        <ecNumber evidence="5 7">3.1.1.31</ecNumber>
    </recommendedName>
</protein>
<gene>
    <name evidence="9" type="primary">pgl_2</name>
    <name evidence="7" type="synonym">pgl</name>
    <name evidence="9" type="ORF">Pan14r_43790</name>
</gene>
<evidence type="ECO:0000256" key="4">
    <source>
        <dbReference type="ARBA" id="ARBA00010662"/>
    </source>
</evidence>
<comment type="catalytic activity">
    <reaction evidence="1 7">
        <text>6-phospho-D-glucono-1,5-lactone + H2O = 6-phospho-D-gluconate + H(+)</text>
        <dbReference type="Rhea" id="RHEA:12556"/>
        <dbReference type="ChEBI" id="CHEBI:15377"/>
        <dbReference type="ChEBI" id="CHEBI:15378"/>
        <dbReference type="ChEBI" id="CHEBI:57955"/>
        <dbReference type="ChEBI" id="CHEBI:58759"/>
        <dbReference type="EC" id="3.1.1.31"/>
    </reaction>
</comment>
<comment type="similarity">
    <text evidence="4 7">Belongs to the glucosamine/galactosamine-6-phosphate isomerase family. 6-phosphogluconolactonase subfamily.</text>
</comment>
<evidence type="ECO:0000256" key="7">
    <source>
        <dbReference type="RuleBase" id="RU365095"/>
    </source>
</evidence>
<dbReference type="OrthoDB" id="9810967at2"/>
<dbReference type="InterPro" id="IPR005900">
    <property type="entry name" value="6-phosphogluconolactonase_DevB"/>
</dbReference>
<dbReference type="InterPro" id="IPR039104">
    <property type="entry name" value="6PGL"/>
</dbReference>
<reference evidence="9 10" key="1">
    <citation type="submission" date="2019-02" db="EMBL/GenBank/DDBJ databases">
        <title>Deep-cultivation of Planctomycetes and their phenomic and genomic characterization uncovers novel biology.</title>
        <authorList>
            <person name="Wiegand S."/>
            <person name="Jogler M."/>
            <person name="Boedeker C."/>
            <person name="Pinto D."/>
            <person name="Vollmers J."/>
            <person name="Rivas-Marin E."/>
            <person name="Kohn T."/>
            <person name="Peeters S.H."/>
            <person name="Heuer A."/>
            <person name="Rast P."/>
            <person name="Oberbeckmann S."/>
            <person name="Bunk B."/>
            <person name="Jeske O."/>
            <person name="Meyerdierks A."/>
            <person name="Storesund J.E."/>
            <person name="Kallscheuer N."/>
            <person name="Luecker S."/>
            <person name="Lage O.M."/>
            <person name="Pohl T."/>
            <person name="Merkel B.J."/>
            <person name="Hornburger P."/>
            <person name="Mueller R.-W."/>
            <person name="Bruemmer F."/>
            <person name="Labrenz M."/>
            <person name="Spormann A.M."/>
            <person name="Op Den Camp H."/>
            <person name="Overmann J."/>
            <person name="Amann R."/>
            <person name="Jetten M.S.M."/>
            <person name="Mascher T."/>
            <person name="Medema M.H."/>
            <person name="Devos D.P."/>
            <person name="Kaster A.-K."/>
            <person name="Ovreas L."/>
            <person name="Rohde M."/>
            <person name="Galperin M.Y."/>
            <person name="Jogler C."/>
        </authorList>
    </citation>
    <scope>NUCLEOTIDE SEQUENCE [LARGE SCALE GENOMIC DNA]</scope>
    <source>
        <strain evidence="9 10">Pan14r</strain>
    </source>
</reference>
<evidence type="ECO:0000313" key="10">
    <source>
        <dbReference type="Proteomes" id="UP000317238"/>
    </source>
</evidence>
<dbReference type="PANTHER" id="PTHR11054">
    <property type="entry name" value="6-PHOSPHOGLUCONOLACTONASE"/>
    <property type="match status" value="1"/>
</dbReference>
<dbReference type="RefSeq" id="WP_145293820.1">
    <property type="nucleotide sequence ID" value="NZ_CP036319.1"/>
</dbReference>
<keyword evidence="7 9" id="KW-0378">Hydrolase</keyword>
<comment type="pathway">
    <text evidence="3 7">Carbohydrate degradation; pentose phosphate pathway; D-ribulose 5-phosphate from D-glucose 6-phosphate (oxidative stage): step 2/3.</text>
</comment>
<accession>A0A5C5YFK6</accession>
<dbReference type="Proteomes" id="UP000317238">
    <property type="component" value="Unassembled WGS sequence"/>
</dbReference>
<dbReference type="GO" id="GO:0006098">
    <property type="term" value="P:pentose-phosphate shunt"/>
    <property type="evidence" value="ECO:0007669"/>
    <property type="project" value="UniProtKB-UniPathway"/>
</dbReference>
<dbReference type="GO" id="GO:0017057">
    <property type="term" value="F:6-phosphogluconolactonase activity"/>
    <property type="evidence" value="ECO:0007669"/>
    <property type="project" value="UniProtKB-UniRule"/>
</dbReference>
<proteinExistence type="inferred from homology"/>
<evidence type="ECO:0000256" key="3">
    <source>
        <dbReference type="ARBA" id="ARBA00004961"/>
    </source>
</evidence>
<evidence type="ECO:0000256" key="6">
    <source>
        <dbReference type="ARBA" id="ARBA00020337"/>
    </source>
</evidence>
<dbReference type="PANTHER" id="PTHR11054:SF0">
    <property type="entry name" value="6-PHOSPHOGLUCONOLACTONASE"/>
    <property type="match status" value="1"/>
</dbReference>
<name>A0A5C5YFK6_9PLAN</name>
<dbReference type="NCBIfam" id="TIGR01198">
    <property type="entry name" value="pgl"/>
    <property type="match status" value="1"/>
</dbReference>
<dbReference type="Pfam" id="PF01182">
    <property type="entry name" value="Glucosamine_iso"/>
    <property type="match status" value="1"/>
</dbReference>
<keyword evidence="10" id="KW-1185">Reference proteome</keyword>
<evidence type="ECO:0000256" key="2">
    <source>
        <dbReference type="ARBA" id="ARBA00002681"/>
    </source>
</evidence>
<sequence length="234" mass="26441">MKSPERLAFESVEQLQRQAASDVADLIRSTLRHRDSFSISLSGGSTPKRMYELLAQESLPWDQVHWFWGDERNVPHDHDDSNYKMVKTAWLDPIDAPESNVHPVPVKVSDPQAAAKAYQYEILEHFGDLPPRWDLVLLGMGDDAHTASLFPQTDAIGVDDQTFVANWVPKLDAYRYTLTYPAINSGASVWFVVAGAGKKQAFAQVTNLEIDVRNYPAQLVRPDRWYLTNDVLAD</sequence>
<comment type="function">
    <text evidence="2 7">Hydrolysis of 6-phosphogluconolactone to 6-phosphogluconate.</text>
</comment>
<dbReference type="EMBL" id="SJPL01000001">
    <property type="protein sequence ID" value="TWT72062.1"/>
    <property type="molecule type" value="Genomic_DNA"/>
</dbReference>
<dbReference type="InterPro" id="IPR037171">
    <property type="entry name" value="NagB/RpiA_transferase-like"/>
</dbReference>
<dbReference type="EC" id="3.1.1.31" evidence="5 7"/>
<evidence type="ECO:0000259" key="8">
    <source>
        <dbReference type="Pfam" id="PF01182"/>
    </source>
</evidence>
<dbReference type="Gene3D" id="3.40.50.1360">
    <property type="match status" value="1"/>
</dbReference>
<dbReference type="AlphaFoldDB" id="A0A5C5YFK6"/>
<dbReference type="UniPathway" id="UPA00115">
    <property type="reaction ID" value="UER00409"/>
</dbReference>
<evidence type="ECO:0000313" key="9">
    <source>
        <dbReference type="EMBL" id="TWT72062.1"/>
    </source>
</evidence>
<feature type="domain" description="Glucosamine/galactosamine-6-phosphate isomerase" evidence="8">
    <location>
        <begin position="12"/>
        <end position="223"/>
    </location>
</feature>
<evidence type="ECO:0000256" key="5">
    <source>
        <dbReference type="ARBA" id="ARBA00013198"/>
    </source>
</evidence>
<comment type="caution">
    <text evidence="9">The sequence shown here is derived from an EMBL/GenBank/DDBJ whole genome shotgun (WGS) entry which is preliminary data.</text>
</comment>
<dbReference type="SUPFAM" id="SSF100950">
    <property type="entry name" value="NagB/RpiA/CoA transferase-like"/>
    <property type="match status" value="1"/>
</dbReference>
<dbReference type="CDD" id="cd01400">
    <property type="entry name" value="6PGL"/>
    <property type="match status" value="1"/>
</dbReference>
<dbReference type="InterPro" id="IPR006148">
    <property type="entry name" value="Glc/Gal-6P_isomerase"/>
</dbReference>